<proteinExistence type="predicted"/>
<organism evidence="1 2">
    <name type="scientific">Camellia lanceoleosa</name>
    <dbReference type="NCBI Taxonomy" id="1840588"/>
    <lineage>
        <taxon>Eukaryota</taxon>
        <taxon>Viridiplantae</taxon>
        <taxon>Streptophyta</taxon>
        <taxon>Embryophyta</taxon>
        <taxon>Tracheophyta</taxon>
        <taxon>Spermatophyta</taxon>
        <taxon>Magnoliopsida</taxon>
        <taxon>eudicotyledons</taxon>
        <taxon>Gunneridae</taxon>
        <taxon>Pentapetalae</taxon>
        <taxon>asterids</taxon>
        <taxon>Ericales</taxon>
        <taxon>Theaceae</taxon>
        <taxon>Camellia</taxon>
    </lineage>
</organism>
<accession>A0ACC0HZ42</accession>
<evidence type="ECO:0000313" key="1">
    <source>
        <dbReference type="EMBL" id="KAI8018233.1"/>
    </source>
</evidence>
<protein>
    <submittedName>
        <fullName evidence="1">Heavy metal-associated isoprenylated plant protein 8</fullName>
    </submittedName>
</protein>
<sequence length="199" mass="22985">MLEFTKSQDSFNSNRLRRIDSLRSKVAAGWFSKTLVEDIYNRCKSMGFVCIVKKENNNNQGPTQEQAENQPQRNNNEEINAENTNEEIKEENKENKPNPKGVIVLGVYMHCQGCADKIVKYLRGFDGVEQIETDMKNHIVTVKGKKTDPKKILERLPKKSNKHVQPKEVEVVLKIYMHCEGCSEDIKYRIYKMQGIFSA</sequence>
<gene>
    <name evidence="1" type="ORF">LOK49_LG04G00279</name>
</gene>
<evidence type="ECO:0000313" key="2">
    <source>
        <dbReference type="Proteomes" id="UP001060215"/>
    </source>
</evidence>
<name>A0ACC0HZ42_9ERIC</name>
<keyword evidence="2" id="KW-1185">Reference proteome</keyword>
<dbReference type="Proteomes" id="UP001060215">
    <property type="component" value="Chromosome 2"/>
</dbReference>
<reference evidence="1 2" key="1">
    <citation type="journal article" date="2022" name="Plant J.">
        <title>Chromosome-level genome of Camellia lanceoleosa provides a valuable resource for understanding genome evolution and self-incompatibility.</title>
        <authorList>
            <person name="Gong W."/>
            <person name="Xiao S."/>
            <person name="Wang L."/>
            <person name="Liao Z."/>
            <person name="Chang Y."/>
            <person name="Mo W."/>
            <person name="Hu G."/>
            <person name="Li W."/>
            <person name="Zhao G."/>
            <person name="Zhu H."/>
            <person name="Hu X."/>
            <person name="Ji K."/>
            <person name="Xiang X."/>
            <person name="Song Q."/>
            <person name="Yuan D."/>
            <person name="Jin S."/>
            <person name="Zhang L."/>
        </authorList>
    </citation>
    <scope>NUCLEOTIDE SEQUENCE [LARGE SCALE GENOMIC DNA]</scope>
    <source>
        <strain evidence="1">SQ_2022a</strain>
    </source>
</reference>
<dbReference type="EMBL" id="CM045759">
    <property type="protein sequence ID" value="KAI8018233.1"/>
    <property type="molecule type" value="Genomic_DNA"/>
</dbReference>
<comment type="caution">
    <text evidence="1">The sequence shown here is derived from an EMBL/GenBank/DDBJ whole genome shotgun (WGS) entry which is preliminary data.</text>
</comment>